<dbReference type="EMBL" id="JACJVJ010000002">
    <property type="protein sequence ID" value="MBC2778048.1"/>
    <property type="molecule type" value="Genomic_DNA"/>
</dbReference>
<evidence type="ECO:0000313" key="2">
    <source>
        <dbReference type="Proteomes" id="UP000564378"/>
    </source>
</evidence>
<evidence type="ECO:0000313" key="1">
    <source>
        <dbReference type="EMBL" id="MBC2778048.1"/>
    </source>
</evidence>
<accession>A0A842HVJ0</accession>
<dbReference type="RefSeq" id="WP_185801338.1">
    <property type="nucleotide sequence ID" value="NZ_JACJVJ010000002.1"/>
</dbReference>
<dbReference type="InterPro" id="IPR029063">
    <property type="entry name" value="SAM-dependent_MTases_sf"/>
</dbReference>
<keyword evidence="2" id="KW-1185">Reference proteome</keyword>
<organism evidence="1 2">
    <name type="scientific">Parasphingopyxis marina</name>
    <dbReference type="NCBI Taxonomy" id="2761622"/>
    <lineage>
        <taxon>Bacteria</taxon>
        <taxon>Pseudomonadati</taxon>
        <taxon>Pseudomonadota</taxon>
        <taxon>Alphaproteobacteria</taxon>
        <taxon>Sphingomonadales</taxon>
        <taxon>Sphingomonadaceae</taxon>
        <taxon>Parasphingopyxis</taxon>
    </lineage>
</organism>
<reference evidence="1 2" key="1">
    <citation type="submission" date="2020-08" db="EMBL/GenBank/DDBJ databases">
        <title>Draft genome sequence of Parasphingopyxis sp. GrpM-11.</title>
        <authorList>
            <person name="Oh J."/>
            <person name="Roh D.-H."/>
        </authorList>
    </citation>
    <scope>NUCLEOTIDE SEQUENCE [LARGE SCALE GENOMIC DNA]</scope>
    <source>
        <strain evidence="1 2">GrpM-11</strain>
    </source>
</reference>
<dbReference type="AlphaFoldDB" id="A0A842HVJ0"/>
<dbReference type="SUPFAM" id="SSF53335">
    <property type="entry name" value="S-adenosyl-L-methionine-dependent methyltransferases"/>
    <property type="match status" value="1"/>
</dbReference>
<proteinExistence type="predicted"/>
<dbReference type="Gene3D" id="3.40.50.150">
    <property type="entry name" value="Vaccinia Virus protein VP39"/>
    <property type="match status" value="1"/>
</dbReference>
<dbReference type="Proteomes" id="UP000564378">
    <property type="component" value="Unassembled WGS sequence"/>
</dbReference>
<comment type="caution">
    <text evidence="1">The sequence shown here is derived from an EMBL/GenBank/DDBJ whole genome shotgun (WGS) entry which is preliminary data.</text>
</comment>
<sequence length="193" mass="21863">MIDEPSLKPRMTGDERQRYAQLASRASNVLEFGAGGSTLLAFENGVQTVTSVESDKLWLDRLRTHSAMSPYVQSGAWQPVHADIGEVGAWGRPADKSHIEDWPNYHREVWDRFPRAYDLILVDGRFRIACAMQAAIRAPGSTLVFHDFYLRPHYEPVLEVYEVAERIDYMAILSLNKAINAPAILKEYASDPR</sequence>
<gene>
    <name evidence="1" type="ORF">H6P80_10515</name>
</gene>
<evidence type="ECO:0008006" key="3">
    <source>
        <dbReference type="Google" id="ProtNLM"/>
    </source>
</evidence>
<name>A0A842HVJ0_9SPHN</name>
<protein>
    <recommendedName>
        <fullName evidence="3">Class I SAM-dependent methyltransferase</fullName>
    </recommendedName>
</protein>